<comment type="caution">
    <text evidence="1">The sequence shown here is derived from an EMBL/GenBank/DDBJ whole genome shotgun (WGS) entry which is preliminary data.</text>
</comment>
<dbReference type="InterPro" id="IPR025569">
    <property type="entry name" value="DUF4335"/>
</dbReference>
<protein>
    <submittedName>
        <fullName evidence="1">DUF4335 domain-containing protein</fullName>
    </submittedName>
</protein>
<reference evidence="2" key="1">
    <citation type="submission" date="2023-07" db="EMBL/GenBank/DDBJ databases">
        <authorList>
            <person name="Luz R."/>
            <person name="Cordeiro R."/>
            <person name="Fonseca A."/>
            <person name="Goncalves V."/>
        </authorList>
    </citation>
    <scope>NUCLEOTIDE SEQUENCE [LARGE SCALE GENOMIC DNA]</scope>
    <source>
        <strain evidence="2">BACA0444</strain>
    </source>
</reference>
<proteinExistence type="predicted"/>
<dbReference type="RefSeq" id="WP_322876569.1">
    <property type="nucleotide sequence ID" value="NZ_JAVMIP010000001.1"/>
</dbReference>
<evidence type="ECO:0000313" key="2">
    <source>
        <dbReference type="Proteomes" id="UP001268256"/>
    </source>
</evidence>
<accession>A0AAE4FNH9</accession>
<organism evidence="1 2">
    <name type="scientific">Pseudocalidococcus azoricus BACA0444</name>
    <dbReference type="NCBI Taxonomy" id="2918990"/>
    <lineage>
        <taxon>Bacteria</taxon>
        <taxon>Bacillati</taxon>
        <taxon>Cyanobacteriota</taxon>
        <taxon>Cyanophyceae</taxon>
        <taxon>Acaryochloridales</taxon>
        <taxon>Thermosynechococcaceae</taxon>
        <taxon>Pseudocalidococcus</taxon>
        <taxon>Pseudocalidococcus azoricus</taxon>
    </lineage>
</organism>
<dbReference type="EMBL" id="JAVMIP010000001">
    <property type="protein sequence ID" value="MDS3859231.1"/>
    <property type="molecule type" value="Genomic_DNA"/>
</dbReference>
<evidence type="ECO:0000313" key="1">
    <source>
        <dbReference type="EMBL" id="MDS3859231.1"/>
    </source>
</evidence>
<dbReference type="Proteomes" id="UP001268256">
    <property type="component" value="Unassembled WGS sequence"/>
</dbReference>
<gene>
    <name evidence="1" type="ORF">RIF25_00280</name>
</gene>
<sequence length="227" mass="24507">MLNQRHYSLPNCVITLEGMSSQAGNSLLLDLVTSCQIQIIGESEPLKGGREFLEALIAAINPVIQTWLSGVKPLKHWFQLPDQNQVTKIHVQAQTPDAHSFLILIPKQLLVPTITDTTTTDTPAPETKDFLELKLSTVQMFDLVEALDQLCQDELTLPSLQLELASLPRRDVAPTITLAAQATPIGLGAVSLAIAATIFFFVPVPAPRQESPITPAPSPAPTAPPSP</sequence>
<name>A0AAE4FNH9_9CYAN</name>
<dbReference type="AlphaFoldDB" id="A0AAE4FNH9"/>
<keyword evidence="2" id="KW-1185">Reference proteome</keyword>
<dbReference type="Pfam" id="PF14233">
    <property type="entry name" value="DUF4335"/>
    <property type="match status" value="1"/>
</dbReference>